<evidence type="ECO:0000313" key="2">
    <source>
        <dbReference type="Proteomes" id="UP000008207"/>
    </source>
</evidence>
<protein>
    <recommendedName>
        <fullName evidence="3">BioF2-like acetyltransferase domain-containing protein</fullName>
    </recommendedName>
</protein>
<sequence length="321" mass="34228">MTMTAFSVIQGGLQAEGRWTAELRHPSSLRETEIAAWQDLLPRALSRSVFAEPDFVLTMAQHLADGRRLALLLVWRNAADGAPVLQGLLPLQLPGGLRAGRAAQLWTLPLAGMPAPVIDADQAPAVIRAALDHLASSGLRIDSLRLPGLPPAGRLARALREVAAETGRRLTIRPQAAAGPARPALPPLPRERTSLERVRAPRPVRDAVECFLVLEAARAGASLLADAAAVTALRVVTRRFAKSRHCGVDLVRRDGAVIAAAIRLGPAGQDRIWREAGCALSEPNPAKPAIVTLEAEIGLRPARTAASERPSRLIFARRASA</sequence>
<proteinExistence type="predicted"/>
<keyword evidence="2" id="KW-1185">Reference proteome</keyword>
<evidence type="ECO:0000313" key="1">
    <source>
        <dbReference type="EMBL" id="ACL60282.1"/>
    </source>
</evidence>
<accession>B8IMT9</accession>
<dbReference type="eggNOG" id="ENOG502ZNET">
    <property type="taxonomic scope" value="Bacteria"/>
</dbReference>
<dbReference type="AlphaFoldDB" id="B8IMT9"/>
<gene>
    <name evidence="1" type="ordered locus">Mnod_5438</name>
</gene>
<dbReference type="STRING" id="460265.Mnod_5438"/>
<reference evidence="1 2" key="1">
    <citation type="submission" date="2009-01" db="EMBL/GenBank/DDBJ databases">
        <title>Complete sequence of chromosome of Methylobacterium nodulans ORS 2060.</title>
        <authorList>
            <consortium name="US DOE Joint Genome Institute"/>
            <person name="Lucas S."/>
            <person name="Copeland A."/>
            <person name="Lapidus A."/>
            <person name="Glavina del Rio T."/>
            <person name="Dalin E."/>
            <person name="Tice H."/>
            <person name="Bruce D."/>
            <person name="Goodwin L."/>
            <person name="Pitluck S."/>
            <person name="Sims D."/>
            <person name="Brettin T."/>
            <person name="Detter J.C."/>
            <person name="Han C."/>
            <person name="Larimer F."/>
            <person name="Land M."/>
            <person name="Hauser L."/>
            <person name="Kyrpides N."/>
            <person name="Ivanova N."/>
            <person name="Marx C.J."/>
            <person name="Richardson P."/>
        </authorList>
    </citation>
    <scope>NUCLEOTIDE SEQUENCE [LARGE SCALE GENOMIC DNA]</scope>
    <source>
        <strain evidence="2">LMG 21967 / CNCM I-2342 / ORS 2060</strain>
    </source>
</reference>
<dbReference type="RefSeq" id="WP_015931889.1">
    <property type="nucleotide sequence ID" value="NC_011894.1"/>
</dbReference>
<dbReference type="Proteomes" id="UP000008207">
    <property type="component" value="Chromosome"/>
</dbReference>
<organism evidence="1 2">
    <name type="scientific">Methylobacterium nodulans (strain LMG 21967 / CNCM I-2342 / ORS 2060)</name>
    <dbReference type="NCBI Taxonomy" id="460265"/>
    <lineage>
        <taxon>Bacteria</taxon>
        <taxon>Pseudomonadati</taxon>
        <taxon>Pseudomonadota</taxon>
        <taxon>Alphaproteobacteria</taxon>
        <taxon>Hyphomicrobiales</taxon>
        <taxon>Methylobacteriaceae</taxon>
        <taxon>Methylobacterium</taxon>
    </lineage>
</organism>
<dbReference type="OrthoDB" id="7986156at2"/>
<name>B8IMT9_METNO</name>
<dbReference type="HOGENOM" id="CLU_893744_0_0_5"/>
<dbReference type="KEGG" id="mno:Mnod_5438"/>
<evidence type="ECO:0008006" key="3">
    <source>
        <dbReference type="Google" id="ProtNLM"/>
    </source>
</evidence>
<dbReference type="EMBL" id="CP001349">
    <property type="protein sequence ID" value="ACL60282.1"/>
    <property type="molecule type" value="Genomic_DNA"/>
</dbReference>